<accession>A0A7H8QLL5</accession>
<dbReference type="OrthoDB" id="3497702at2759"/>
<dbReference type="KEGG" id="trg:TRUGW13939_01916"/>
<feature type="signal peptide" evidence="1">
    <location>
        <begin position="1"/>
        <end position="18"/>
    </location>
</feature>
<keyword evidence="1" id="KW-0732">Signal</keyword>
<evidence type="ECO:0000313" key="3">
    <source>
        <dbReference type="Proteomes" id="UP000509510"/>
    </source>
</evidence>
<dbReference type="RefSeq" id="XP_035341006.1">
    <property type="nucleotide sequence ID" value="XM_035485113.1"/>
</dbReference>
<feature type="chain" id="PRO_5028988012" evidence="1">
    <location>
        <begin position="19"/>
        <end position="133"/>
    </location>
</feature>
<dbReference type="GeneID" id="55989426"/>
<dbReference type="Proteomes" id="UP000509510">
    <property type="component" value="Chromosome I"/>
</dbReference>
<proteinExistence type="predicted"/>
<evidence type="ECO:0000313" key="2">
    <source>
        <dbReference type="EMBL" id="QKX54827.1"/>
    </source>
</evidence>
<organism evidence="2 3">
    <name type="scientific">Talaromyces rugulosus</name>
    <name type="common">Penicillium rugulosum</name>
    <dbReference type="NCBI Taxonomy" id="121627"/>
    <lineage>
        <taxon>Eukaryota</taxon>
        <taxon>Fungi</taxon>
        <taxon>Dikarya</taxon>
        <taxon>Ascomycota</taxon>
        <taxon>Pezizomycotina</taxon>
        <taxon>Eurotiomycetes</taxon>
        <taxon>Eurotiomycetidae</taxon>
        <taxon>Eurotiales</taxon>
        <taxon>Trichocomaceae</taxon>
        <taxon>Talaromyces</taxon>
        <taxon>Talaromyces sect. Islandici</taxon>
    </lineage>
</organism>
<keyword evidence="3" id="KW-1185">Reference proteome</keyword>
<name>A0A7H8QLL5_TALRU</name>
<evidence type="ECO:0000256" key="1">
    <source>
        <dbReference type="SAM" id="SignalP"/>
    </source>
</evidence>
<protein>
    <submittedName>
        <fullName evidence="2">Uncharacterized protein</fullName>
    </submittedName>
</protein>
<dbReference type="AlphaFoldDB" id="A0A7H8QLL5"/>
<sequence length="133" mass="13638">MKSFITVSAALLATCATALPNSKAARHGPPEVTFALSNDQTGHHASATVPANGDTFIFSSLFGDSVLASDGQVLASSGQLTAFPQGVDCGLENYEGDWVTALTPENTYVDLDGNPDVATPIDVAGYTISCSLA</sequence>
<reference evidence="3" key="1">
    <citation type="submission" date="2020-06" db="EMBL/GenBank/DDBJ databases">
        <title>A chromosome-scale genome assembly of Talaromyces rugulosus W13939.</title>
        <authorList>
            <person name="Wang B."/>
            <person name="Guo L."/>
            <person name="Ye K."/>
            <person name="Wang L."/>
        </authorList>
    </citation>
    <scope>NUCLEOTIDE SEQUENCE [LARGE SCALE GENOMIC DNA]</scope>
    <source>
        <strain evidence="3">W13939</strain>
    </source>
</reference>
<dbReference type="EMBL" id="CP055898">
    <property type="protein sequence ID" value="QKX54827.1"/>
    <property type="molecule type" value="Genomic_DNA"/>
</dbReference>
<gene>
    <name evidence="2" type="ORF">TRUGW13939_01916</name>
</gene>